<dbReference type="InterPro" id="IPR050784">
    <property type="entry name" value="IAP"/>
</dbReference>
<dbReference type="InterPro" id="IPR013083">
    <property type="entry name" value="Znf_RING/FYVE/PHD"/>
</dbReference>
<dbReference type="GeneID" id="101851721"/>
<feature type="compositionally biased region" description="Basic and acidic residues" evidence="5">
    <location>
        <begin position="286"/>
        <end position="314"/>
    </location>
</feature>
<gene>
    <name evidence="8" type="primary">LOC101851721</name>
</gene>
<name>A0ABM0JJF9_APLCA</name>
<feature type="compositionally biased region" description="Polar residues" evidence="5">
    <location>
        <begin position="826"/>
        <end position="837"/>
    </location>
</feature>
<reference evidence="8" key="1">
    <citation type="submission" date="2025-08" db="UniProtKB">
        <authorList>
            <consortium name="RefSeq"/>
        </authorList>
    </citation>
    <scope>IDENTIFICATION</scope>
</reference>
<accession>A0ABM0JJF9</accession>
<dbReference type="Gene3D" id="1.10.1170.10">
    <property type="entry name" value="Inhibitor Of Apoptosis Protein (2mihbC-IAP-1), Chain A"/>
    <property type="match status" value="1"/>
</dbReference>
<feature type="region of interest" description="Disordered" evidence="5">
    <location>
        <begin position="820"/>
        <end position="866"/>
    </location>
</feature>
<dbReference type="InterPro" id="IPR001370">
    <property type="entry name" value="BIR_rpt"/>
</dbReference>
<dbReference type="Pfam" id="PF13920">
    <property type="entry name" value="zf-C3HC4_3"/>
    <property type="match status" value="1"/>
</dbReference>
<dbReference type="PROSITE" id="PS50089">
    <property type="entry name" value="ZF_RING_2"/>
    <property type="match status" value="1"/>
</dbReference>
<keyword evidence="2 4" id="KW-0479">Metal-binding</keyword>
<organism evidence="7 8">
    <name type="scientific">Aplysia californica</name>
    <name type="common">California sea hare</name>
    <dbReference type="NCBI Taxonomy" id="6500"/>
    <lineage>
        <taxon>Eukaryota</taxon>
        <taxon>Metazoa</taxon>
        <taxon>Spiralia</taxon>
        <taxon>Lophotrochozoa</taxon>
        <taxon>Mollusca</taxon>
        <taxon>Gastropoda</taxon>
        <taxon>Heterobranchia</taxon>
        <taxon>Euthyneura</taxon>
        <taxon>Tectipleura</taxon>
        <taxon>Aplysiida</taxon>
        <taxon>Aplysioidea</taxon>
        <taxon>Aplysiidae</taxon>
        <taxon>Aplysia</taxon>
    </lineage>
</organism>
<dbReference type="InterPro" id="IPR001841">
    <property type="entry name" value="Znf_RING"/>
</dbReference>
<evidence type="ECO:0000256" key="4">
    <source>
        <dbReference type="PROSITE-ProRule" id="PRU00175"/>
    </source>
</evidence>
<keyword evidence="2 4" id="KW-0863">Zinc-finger</keyword>
<evidence type="ECO:0000256" key="5">
    <source>
        <dbReference type="SAM" id="MobiDB-lite"/>
    </source>
</evidence>
<keyword evidence="3" id="KW-0862">Zinc</keyword>
<feature type="region of interest" description="Disordered" evidence="5">
    <location>
        <begin position="466"/>
        <end position="507"/>
    </location>
</feature>
<protein>
    <submittedName>
        <fullName evidence="8">Uncharacterized protein LOC101851721</fullName>
    </submittedName>
</protein>
<feature type="region of interest" description="Disordered" evidence="5">
    <location>
        <begin position="211"/>
        <end position="314"/>
    </location>
</feature>
<proteinExistence type="inferred from homology"/>
<keyword evidence="7" id="KW-1185">Reference proteome</keyword>
<dbReference type="RefSeq" id="XP_005095049.2">
    <property type="nucleotide sequence ID" value="XM_005094992.2"/>
</dbReference>
<evidence type="ECO:0000256" key="2">
    <source>
        <dbReference type="ARBA" id="ARBA00022771"/>
    </source>
</evidence>
<feature type="compositionally biased region" description="Polar residues" evidence="5">
    <location>
        <begin position="1107"/>
        <end position="1122"/>
    </location>
</feature>
<feature type="compositionally biased region" description="Basic residues" evidence="5">
    <location>
        <begin position="248"/>
        <end position="274"/>
    </location>
</feature>
<evidence type="ECO:0000259" key="6">
    <source>
        <dbReference type="PROSITE" id="PS50089"/>
    </source>
</evidence>
<feature type="compositionally biased region" description="Low complexity" evidence="5">
    <location>
        <begin position="225"/>
        <end position="242"/>
    </location>
</feature>
<feature type="domain" description="RING-type" evidence="6">
    <location>
        <begin position="1136"/>
        <end position="1171"/>
    </location>
</feature>
<comment type="similarity">
    <text evidence="1">Belongs to the IAP family.</text>
</comment>
<evidence type="ECO:0000313" key="7">
    <source>
        <dbReference type="Proteomes" id="UP000694888"/>
    </source>
</evidence>
<dbReference type="SMART" id="SM00238">
    <property type="entry name" value="BIR"/>
    <property type="match status" value="1"/>
</dbReference>
<dbReference type="CDD" id="cd00022">
    <property type="entry name" value="BIR"/>
    <property type="match status" value="1"/>
</dbReference>
<feature type="region of interest" description="Disordered" evidence="5">
    <location>
        <begin position="1098"/>
        <end position="1122"/>
    </location>
</feature>
<dbReference type="PANTHER" id="PTHR10044:SF139">
    <property type="entry name" value="DEATH-ASSOCIATED INHIBITOR OF APOPTOSIS 2"/>
    <property type="match status" value="1"/>
</dbReference>
<evidence type="ECO:0000256" key="1">
    <source>
        <dbReference type="ARBA" id="ARBA00006672"/>
    </source>
</evidence>
<dbReference type="SUPFAM" id="SSF57924">
    <property type="entry name" value="Inhibitor of apoptosis (IAP) repeat"/>
    <property type="match status" value="1"/>
</dbReference>
<dbReference type="Proteomes" id="UP000694888">
    <property type="component" value="Unplaced"/>
</dbReference>
<dbReference type="Gene3D" id="3.30.40.10">
    <property type="entry name" value="Zinc/RING finger domain, C3HC4 (zinc finger)"/>
    <property type="match status" value="1"/>
</dbReference>
<sequence>MNSCTEDNPSHGFPKGSKTATNQKLCALLIWKLLRIAFKQVHPDEHECQCQLCQKNVRFFLLSLLTFHKCKNKQLWSALYPLVDRPCLQDCESEEKKSNEKPYSDNQMFCREDGLDCEPDDRHFPQKTEDGHKVSEYTMKRKGLGEAVVLSFDDFLRKLFGVKCETAAVLSQNLLDRPVFIENTSPQNDMRQNKEWGIDVILQSMQNERITLSVDKPTMSRRSSRSSTSCHSNTSSERSYSSRPTHRECRKRKESPRSRTRRSKRKVSRRRHTHDLKCVVFSPESKITKKEDDDASRHHSRLEQTENKIKHTTYDNKQSLPAQELIDFLNTCVPDEIKGSYEIEFQRKNMSLIQITDSGIENSDGVNSNLSENPRSLTGVDVTAMDGETNLRVSSCPSIAKCGQKSNVESERILSEENVCREENSFSLACSQTSSPICDNNLSDDDESQASSSQTGLDELCLSDDNEEDHDRAKSENSPNDCDDLNPTATLSDRSISRSHASLETDSEDGRECAASCTFPPANVFAVDEISACVACDDGEKTTDNASSVPSEITMDLDLDKSEEGMVHSESDNDNGECKVPNVPSVLNDSGLPHSGGMSLANCSPLQTEEKYVTDVTERNVCDNEEQEADRDAAIEFSPNSNSTLNAIHDTSDTSECSLYPDNACSIPQVSNTKSPDVLSTTADVMYTHGHISEHDTLASVEPMESELMDDGTITSIYHHSHDSENHSKMIPRNTSNLCNYPNHDSGRTGSAGLSNRPFIIETSDLTTDSDSAYSSDYVPSPDCARIPEPMATYAVINTIGATTSGTESIHTDEDNILDDLREPMSDNTPILHTDANTEPEAAQTATDNVSNEDAQNDPDSLAHGSNALARSNNVLNELNLRLDPGVVIDDNVADLFDSQDQADNATETNPQPASQLEPTPEELGIVTSKPKRQEYSYRLHRLSTFTNWPDTHPLKKELMVTAGFFFTGQADCVRCYYCGGGVRNWEVYDHPLVEHARWFPRCGFIQQTVGQPFVNAVRSLRHQDVISFTEVMQLLGTDAQTFEIDPIRRDPAVMILIKEGYEEEAVIQSAREIKENGTSLSSDELFLHLYRQGYRPQHQSNEEGETTPNSGTCDNSENSEQLAQKNSEMRKMLECKVCCTREVQVVFLPCGHCVSCLDCAYVLDSCPLCRGNIGGRVRAFLN</sequence>
<feature type="compositionally biased region" description="Polar residues" evidence="5">
    <location>
        <begin position="487"/>
        <end position="504"/>
    </location>
</feature>
<dbReference type="PANTHER" id="PTHR10044">
    <property type="entry name" value="INHIBITOR OF APOPTOSIS"/>
    <property type="match status" value="1"/>
</dbReference>
<dbReference type="Pfam" id="PF00653">
    <property type="entry name" value="BIR"/>
    <property type="match status" value="1"/>
</dbReference>
<evidence type="ECO:0000313" key="8">
    <source>
        <dbReference type="RefSeq" id="XP_005095049.2"/>
    </source>
</evidence>
<dbReference type="PROSITE" id="PS50143">
    <property type="entry name" value="BIR_REPEAT_2"/>
    <property type="match status" value="1"/>
</dbReference>
<feature type="compositionally biased region" description="Polar residues" evidence="5">
    <location>
        <begin position="844"/>
        <end position="854"/>
    </location>
</feature>
<evidence type="ECO:0000256" key="3">
    <source>
        <dbReference type="ARBA" id="ARBA00022833"/>
    </source>
</evidence>